<dbReference type="Proteomes" id="UP000823405">
    <property type="component" value="Unassembled WGS sequence"/>
</dbReference>
<sequence>MKQRRLKERVRATGLRVKEQDRADNRLEAVTEADAEPQSHREETPEPVAGDSEVDGVPCSMTTVDLIDLTSAISSLRSKLEMVQPEGMRPSDIDKARAGESNLYHDNDMMDLRTDESGDTPMEESNDALLSQVPTSQQSILLWDDLRLLVEASASVSEREHALVDMAVSDLGLEHLDDGVLNRLCIDEIFVQDKVVQVDQEDRIVDEAGEEQISSTGAVQLSYQSSLFLLRVLFYRKASDLSSQPSRLFLDALLHGGKAHGRAIIDGVVLPLARDYTRFSKPASELVQKVLKEQTSASLIHFLSHVFEPLSEQNTVAMSKDKSAVGSISLVFLTEAHIMTVQAALGLAALPCPLPTRLWSRFVAILADLWEQVAGLVVSYASVPLERVPEDIAGILRLYYPTCLSDGADRHGSGTEGGDRQVRLTNKVLIQLLLTWTMRQGLYCLEVENLQRLREFCASKVDVKQGKALVSRLDMTIKKRSK</sequence>
<dbReference type="OrthoDB" id="2449818at2759"/>
<gene>
    <name evidence="2" type="ORF">BGZ97_013298</name>
</gene>
<feature type="compositionally biased region" description="Basic and acidic residues" evidence="1">
    <location>
        <begin position="16"/>
        <end position="29"/>
    </location>
</feature>
<keyword evidence="3" id="KW-1185">Reference proteome</keyword>
<evidence type="ECO:0000256" key="1">
    <source>
        <dbReference type="SAM" id="MobiDB-lite"/>
    </source>
</evidence>
<protein>
    <submittedName>
        <fullName evidence="2">Uncharacterized protein</fullName>
    </submittedName>
</protein>
<dbReference type="EMBL" id="JAAAIN010000981">
    <property type="protein sequence ID" value="KAG0308684.1"/>
    <property type="molecule type" value="Genomic_DNA"/>
</dbReference>
<name>A0A9P6R1G8_9FUNG</name>
<comment type="caution">
    <text evidence="2">The sequence shown here is derived from an EMBL/GenBank/DDBJ whole genome shotgun (WGS) entry which is preliminary data.</text>
</comment>
<organism evidence="2 3">
    <name type="scientific">Linnemannia gamsii</name>
    <dbReference type="NCBI Taxonomy" id="64522"/>
    <lineage>
        <taxon>Eukaryota</taxon>
        <taxon>Fungi</taxon>
        <taxon>Fungi incertae sedis</taxon>
        <taxon>Mucoromycota</taxon>
        <taxon>Mortierellomycotina</taxon>
        <taxon>Mortierellomycetes</taxon>
        <taxon>Mortierellales</taxon>
        <taxon>Mortierellaceae</taxon>
        <taxon>Linnemannia</taxon>
    </lineage>
</organism>
<evidence type="ECO:0000313" key="2">
    <source>
        <dbReference type="EMBL" id="KAG0308684.1"/>
    </source>
</evidence>
<dbReference type="Gene3D" id="1.25.40.480">
    <property type="match status" value="1"/>
</dbReference>
<dbReference type="AlphaFoldDB" id="A0A9P6R1G8"/>
<reference evidence="2" key="1">
    <citation type="journal article" date="2020" name="Fungal Divers.">
        <title>Resolving the Mortierellaceae phylogeny through synthesis of multi-gene phylogenetics and phylogenomics.</title>
        <authorList>
            <person name="Vandepol N."/>
            <person name="Liber J."/>
            <person name="Desiro A."/>
            <person name="Na H."/>
            <person name="Kennedy M."/>
            <person name="Barry K."/>
            <person name="Grigoriev I.V."/>
            <person name="Miller A.N."/>
            <person name="O'Donnell K."/>
            <person name="Stajich J.E."/>
            <person name="Bonito G."/>
        </authorList>
    </citation>
    <scope>NUCLEOTIDE SEQUENCE</scope>
    <source>
        <strain evidence="2">NVP60</strain>
    </source>
</reference>
<evidence type="ECO:0000313" key="3">
    <source>
        <dbReference type="Proteomes" id="UP000823405"/>
    </source>
</evidence>
<feature type="region of interest" description="Disordered" evidence="1">
    <location>
        <begin position="1"/>
        <end position="57"/>
    </location>
</feature>
<proteinExistence type="predicted"/>
<accession>A0A9P6R1G8</accession>